<proteinExistence type="predicted"/>
<dbReference type="AlphaFoldDB" id="A0A4S1WKI6"/>
<evidence type="ECO:0000256" key="1">
    <source>
        <dbReference type="ARBA" id="ARBA00022723"/>
    </source>
</evidence>
<sequence>MQRLAIYDMDKTITAAPTWTRFLVHAARMRAPWRLALMPVVGAAGLGYLVRLVDRAGLKQLSHRLLLGRALGEADLAAVAESFAAAEIETGVLHGARERIAADRAAGYRLVMATASHGYYAGAIARLLGFDDVVATQAKRDGQGRILSLIEGDNCYGPVKLRMIEDWMAKAGLARADCHIRAYSDHVSDAPLLEWADEAFAVNAHGPLAALAGARGWTALDWR</sequence>
<name>A0A4S1WKI6_9SPHN</name>
<accession>A0A4S1WKI6</accession>
<keyword evidence="4" id="KW-0812">Transmembrane</keyword>
<keyword evidence="6" id="KW-1185">Reference proteome</keyword>
<gene>
    <name evidence="5" type="ORF">E5A74_12905</name>
</gene>
<dbReference type="InterPro" id="IPR006385">
    <property type="entry name" value="HAD_hydro_SerB1"/>
</dbReference>
<dbReference type="PANTHER" id="PTHR43344">
    <property type="entry name" value="PHOSPHOSERINE PHOSPHATASE"/>
    <property type="match status" value="1"/>
</dbReference>
<protein>
    <submittedName>
        <fullName evidence="5">HAD-IB family hydrolase</fullName>
    </submittedName>
</protein>
<dbReference type="GO" id="GO:0016787">
    <property type="term" value="F:hydrolase activity"/>
    <property type="evidence" value="ECO:0007669"/>
    <property type="project" value="UniProtKB-KW"/>
</dbReference>
<dbReference type="Gene3D" id="3.40.50.1000">
    <property type="entry name" value="HAD superfamily/HAD-like"/>
    <property type="match status" value="1"/>
</dbReference>
<feature type="transmembrane region" description="Helical" evidence="4">
    <location>
        <begin position="31"/>
        <end position="50"/>
    </location>
</feature>
<comment type="caution">
    <text evidence="5">The sequence shown here is derived from an EMBL/GenBank/DDBJ whole genome shotgun (WGS) entry which is preliminary data.</text>
</comment>
<evidence type="ECO:0000256" key="2">
    <source>
        <dbReference type="ARBA" id="ARBA00022801"/>
    </source>
</evidence>
<dbReference type="EMBL" id="SRXU01000005">
    <property type="protein sequence ID" value="TGX41516.1"/>
    <property type="molecule type" value="Genomic_DNA"/>
</dbReference>
<dbReference type="RefSeq" id="WP_135985565.1">
    <property type="nucleotide sequence ID" value="NZ_JAASQM010000003.1"/>
</dbReference>
<reference evidence="5 6" key="1">
    <citation type="submission" date="2019-04" db="EMBL/GenBank/DDBJ databases">
        <title>Sphingomonas psychrotolerans sp. nov., isolated from soil in the Tianshan Mountains, Xinjiang, China.</title>
        <authorList>
            <person name="Luo Y."/>
            <person name="Sheng H."/>
        </authorList>
    </citation>
    <scope>NUCLEOTIDE SEQUENCE [LARGE SCALE GENOMIC DNA]</scope>
    <source>
        <strain evidence="5 6">KIS18-15</strain>
    </source>
</reference>
<dbReference type="InterPro" id="IPR050582">
    <property type="entry name" value="HAD-like_SerB"/>
</dbReference>
<evidence type="ECO:0000313" key="5">
    <source>
        <dbReference type="EMBL" id="TGX41516.1"/>
    </source>
</evidence>
<evidence type="ECO:0000256" key="4">
    <source>
        <dbReference type="SAM" id="Phobius"/>
    </source>
</evidence>
<keyword evidence="3" id="KW-0460">Magnesium</keyword>
<dbReference type="InterPro" id="IPR023214">
    <property type="entry name" value="HAD_sf"/>
</dbReference>
<dbReference type="Pfam" id="PF12710">
    <property type="entry name" value="HAD"/>
    <property type="match status" value="1"/>
</dbReference>
<dbReference type="PANTHER" id="PTHR43344:SF13">
    <property type="entry name" value="PHOSPHATASE RV3661-RELATED"/>
    <property type="match status" value="1"/>
</dbReference>
<dbReference type="Gene3D" id="1.20.1440.100">
    <property type="entry name" value="SG protein - dephosphorylation function"/>
    <property type="match status" value="1"/>
</dbReference>
<dbReference type="NCBIfam" id="TIGR01488">
    <property type="entry name" value="HAD-SF-IB"/>
    <property type="match status" value="1"/>
</dbReference>
<dbReference type="SUPFAM" id="SSF56784">
    <property type="entry name" value="HAD-like"/>
    <property type="match status" value="1"/>
</dbReference>
<keyword evidence="4" id="KW-0472">Membrane</keyword>
<keyword evidence="1" id="KW-0479">Metal-binding</keyword>
<dbReference type="NCBIfam" id="TIGR01490">
    <property type="entry name" value="HAD-SF-IB-hyp1"/>
    <property type="match status" value="1"/>
</dbReference>
<organism evidence="5 6">
    <name type="scientific">Sphingomonas naasensis</name>
    <dbReference type="NCBI Taxonomy" id="1344951"/>
    <lineage>
        <taxon>Bacteria</taxon>
        <taxon>Pseudomonadati</taxon>
        <taxon>Pseudomonadota</taxon>
        <taxon>Alphaproteobacteria</taxon>
        <taxon>Sphingomonadales</taxon>
        <taxon>Sphingomonadaceae</taxon>
        <taxon>Sphingomonas</taxon>
    </lineage>
</organism>
<dbReference type="OrthoDB" id="7739434at2"/>
<evidence type="ECO:0000256" key="3">
    <source>
        <dbReference type="ARBA" id="ARBA00022842"/>
    </source>
</evidence>
<dbReference type="Proteomes" id="UP000309848">
    <property type="component" value="Unassembled WGS sequence"/>
</dbReference>
<dbReference type="GO" id="GO:0046872">
    <property type="term" value="F:metal ion binding"/>
    <property type="evidence" value="ECO:0007669"/>
    <property type="project" value="UniProtKB-KW"/>
</dbReference>
<dbReference type="InterPro" id="IPR036412">
    <property type="entry name" value="HAD-like_sf"/>
</dbReference>
<keyword evidence="2 5" id="KW-0378">Hydrolase</keyword>
<keyword evidence="4" id="KW-1133">Transmembrane helix</keyword>
<evidence type="ECO:0000313" key="6">
    <source>
        <dbReference type="Proteomes" id="UP000309848"/>
    </source>
</evidence>